<dbReference type="PATRIC" id="fig|566551.4.peg.4108"/>
<keyword evidence="1" id="KW-1003">Cell membrane</keyword>
<evidence type="ECO:0000256" key="5">
    <source>
        <dbReference type="ARBA" id="ARBA00023288"/>
    </source>
</evidence>
<dbReference type="SUPFAM" id="SSF50182">
    <property type="entry name" value="Sm-like ribonucleoproteins"/>
    <property type="match status" value="1"/>
</dbReference>
<protein>
    <recommendedName>
        <fullName evidence="7">Lipoprotein YgdI/YgdR-like SH3-like domain-containing protein</fullName>
    </recommendedName>
</protein>
<keyword evidence="6" id="KW-0812">Transmembrane</keyword>
<evidence type="ECO:0000256" key="6">
    <source>
        <dbReference type="SAM" id="Phobius"/>
    </source>
</evidence>
<keyword evidence="5" id="KW-0449">Lipoprotein</keyword>
<keyword evidence="2" id="KW-0732">Signal</keyword>
<feature type="transmembrane region" description="Helical" evidence="6">
    <location>
        <begin position="22"/>
        <end position="43"/>
    </location>
</feature>
<evidence type="ECO:0000313" key="9">
    <source>
        <dbReference type="Proteomes" id="UP000014585"/>
    </source>
</evidence>
<dbReference type="EMBL" id="ATDT01000038">
    <property type="protein sequence ID" value="EPF12889.1"/>
    <property type="molecule type" value="Genomic_DNA"/>
</dbReference>
<evidence type="ECO:0000259" key="7">
    <source>
        <dbReference type="Pfam" id="PF06004"/>
    </source>
</evidence>
<name>S3JI69_9ENTR</name>
<evidence type="ECO:0000256" key="4">
    <source>
        <dbReference type="ARBA" id="ARBA00023139"/>
    </source>
</evidence>
<sequence length="91" mass="10139">MHLLQLQSGVYNNNGLEKVKKIYGMLLFGVVALSVAGCSSSYVMSTKTGEMIVTKGKPELDKQTGLTRYYDEQGVEHQIQNEQVVQMIKRG</sequence>
<evidence type="ECO:0000256" key="3">
    <source>
        <dbReference type="ARBA" id="ARBA00023136"/>
    </source>
</evidence>
<proteinExistence type="predicted"/>
<dbReference type="InterPro" id="IPR047807">
    <property type="entry name" value="YgdI/YgdR-like_SH3-like"/>
</dbReference>
<dbReference type="AlphaFoldDB" id="S3JI69"/>
<evidence type="ECO:0000256" key="2">
    <source>
        <dbReference type="ARBA" id="ARBA00022729"/>
    </source>
</evidence>
<gene>
    <name evidence="8" type="ORF">HMPREF0201_04492</name>
</gene>
<evidence type="ECO:0000256" key="1">
    <source>
        <dbReference type="ARBA" id="ARBA00022475"/>
    </source>
</evidence>
<comment type="caution">
    <text evidence="8">The sequence shown here is derived from an EMBL/GenBank/DDBJ whole genome shotgun (WGS) entry which is preliminary data.</text>
</comment>
<keyword evidence="6" id="KW-1133">Transmembrane helix</keyword>
<dbReference type="STRING" id="566551.HMPREF0201_04492"/>
<dbReference type="Gene3D" id="2.30.30.100">
    <property type="match status" value="1"/>
</dbReference>
<reference evidence="8 9" key="1">
    <citation type="submission" date="2013-04" db="EMBL/GenBank/DDBJ databases">
        <authorList>
            <person name="Weinstock G."/>
            <person name="Sodergren E."/>
            <person name="Lobos E.A."/>
            <person name="Fulton L."/>
            <person name="Fulton R."/>
            <person name="Courtney L."/>
            <person name="Fronick C."/>
            <person name="O'Laughlin M."/>
            <person name="Godfrey J."/>
            <person name="Wilson R.M."/>
            <person name="Miner T."/>
            <person name="Farmer C."/>
            <person name="Delehaunty K."/>
            <person name="Cordes M."/>
            <person name="Minx P."/>
            <person name="Tomlinson C."/>
            <person name="Chen J."/>
            <person name="Wollam A."/>
            <person name="Pepin K.H."/>
            <person name="Palsikar V.B."/>
            <person name="Zhang X."/>
            <person name="Suruliraj S."/>
            <person name="Perna N.T."/>
            <person name="Plunkett G."/>
            <person name="Warren W."/>
            <person name="Mitreva M."/>
            <person name="Mardis E.R."/>
            <person name="Wilson R.K."/>
        </authorList>
    </citation>
    <scope>NUCLEOTIDE SEQUENCE [LARGE SCALE GENOMIC DNA]</scope>
    <source>
        <strain evidence="8 9">DSM 4568</strain>
    </source>
</reference>
<feature type="domain" description="Lipoprotein YgdI/YgdR-like SH3-like" evidence="7">
    <location>
        <begin position="42"/>
        <end position="88"/>
    </location>
</feature>
<keyword evidence="4" id="KW-0564">Palmitate</keyword>
<dbReference type="InterPro" id="IPR010920">
    <property type="entry name" value="LSM_dom_sf"/>
</dbReference>
<organism evidence="8 9">
    <name type="scientific">Cedecea davisae DSM 4568</name>
    <dbReference type="NCBI Taxonomy" id="566551"/>
    <lineage>
        <taxon>Bacteria</taxon>
        <taxon>Pseudomonadati</taxon>
        <taxon>Pseudomonadota</taxon>
        <taxon>Gammaproteobacteria</taxon>
        <taxon>Enterobacterales</taxon>
        <taxon>Enterobacteriaceae</taxon>
        <taxon>Cedecea</taxon>
    </lineage>
</organism>
<accession>S3JI69</accession>
<dbReference type="NCBIfam" id="NF033216">
    <property type="entry name" value="lipo_YgdI_YgdR"/>
    <property type="match status" value="1"/>
</dbReference>
<dbReference type="HOGENOM" id="CLU_182841_0_0_6"/>
<dbReference type="Pfam" id="PF06004">
    <property type="entry name" value="DUF903"/>
    <property type="match status" value="1"/>
</dbReference>
<dbReference type="PANTHER" id="PTHR37011">
    <property type="entry name" value="POT FAMILY PEPTIDE TRANSPORT PROTEIN-RELATED"/>
    <property type="match status" value="1"/>
</dbReference>
<dbReference type="Proteomes" id="UP000014585">
    <property type="component" value="Unassembled WGS sequence"/>
</dbReference>
<evidence type="ECO:0000313" key="8">
    <source>
        <dbReference type="EMBL" id="EPF12889.1"/>
    </source>
</evidence>
<dbReference type="PANTHER" id="PTHR37011:SF1">
    <property type="entry name" value="POT FAMILY PEPTIDE TRANSPORT PROTEIN"/>
    <property type="match status" value="1"/>
</dbReference>
<keyword evidence="3 6" id="KW-0472">Membrane</keyword>
<dbReference type="InterPro" id="IPR010305">
    <property type="entry name" value="YgdI/YgdR-like"/>
</dbReference>